<feature type="transmembrane region" description="Helical" evidence="1">
    <location>
        <begin position="64"/>
        <end position="82"/>
    </location>
</feature>
<evidence type="ECO:0000313" key="2">
    <source>
        <dbReference type="EMBL" id="OGD25103.1"/>
    </source>
</evidence>
<protein>
    <submittedName>
        <fullName evidence="2">Uncharacterized protein</fullName>
    </submittedName>
</protein>
<keyword evidence="1" id="KW-1133">Transmembrane helix</keyword>
<dbReference type="EMBL" id="MEYK01000023">
    <property type="protein sequence ID" value="OGD25103.1"/>
    <property type="molecule type" value="Genomic_DNA"/>
</dbReference>
<keyword evidence="1" id="KW-0812">Transmembrane</keyword>
<dbReference type="AlphaFoldDB" id="A0A1F5B3A0"/>
<accession>A0A1F5B3A0</accession>
<evidence type="ECO:0000313" key="3">
    <source>
        <dbReference type="Proteomes" id="UP000176431"/>
    </source>
</evidence>
<name>A0A1F5B3A0_9BACT</name>
<sequence length="112" mass="12284">MLIGSGVCERAKVFLILISKPFHSPDMELVWNIRLIKPCVYLFPELLFLNTLFGAFRIPTSRAVIINIVVDVAVLLVLGLFFGGNSRATFGAGHHARKGEGVRLGSWSTLAT</sequence>
<reference evidence="2 3" key="1">
    <citation type="journal article" date="2016" name="Nat. Commun.">
        <title>Thousands of microbial genomes shed light on interconnected biogeochemical processes in an aquifer system.</title>
        <authorList>
            <person name="Anantharaman K."/>
            <person name="Brown C.T."/>
            <person name="Hug L.A."/>
            <person name="Sharon I."/>
            <person name="Castelle C.J."/>
            <person name="Probst A.J."/>
            <person name="Thomas B.C."/>
            <person name="Singh A."/>
            <person name="Wilkins M.J."/>
            <person name="Karaoz U."/>
            <person name="Brodie E.L."/>
            <person name="Williams K.H."/>
            <person name="Hubbard S.S."/>
            <person name="Banfield J.F."/>
        </authorList>
    </citation>
    <scope>NUCLEOTIDE SEQUENCE [LARGE SCALE GENOMIC DNA]</scope>
</reference>
<dbReference type="Proteomes" id="UP000176431">
    <property type="component" value="Unassembled WGS sequence"/>
</dbReference>
<gene>
    <name evidence="2" type="ORF">A2819_00120</name>
</gene>
<organism evidence="2 3">
    <name type="scientific">Candidatus Azambacteria bacterium RIFCSPHIGHO2_01_FULL_40_24</name>
    <dbReference type="NCBI Taxonomy" id="1797301"/>
    <lineage>
        <taxon>Bacteria</taxon>
        <taxon>Candidatus Azamiibacteriota</taxon>
    </lineage>
</organism>
<evidence type="ECO:0000256" key="1">
    <source>
        <dbReference type="SAM" id="Phobius"/>
    </source>
</evidence>
<comment type="caution">
    <text evidence="2">The sequence shown here is derived from an EMBL/GenBank/DDBJ whole genome shotgun (WGS) entry which is preliminary data.</text>
</comment>
<proteinExistence type="predicted"/>
<keyword evidence="1" id="KW-0472">Membrane</keyword>